<evidence type="ECO:0000256" key="2">
    <source>
        <dbReference type="ARBA" id="ARBA00022857"/>
    </source>
</evidence>
<evidence type="ECO:0000259" key="7">
    <source>
        <dbReference type="Pfam" id="PF00248"/>
    </source>
</evidence>
<dbReference type="InterPro" id="IPR036812">
    <property type="entry name" value="NAD(P)_OxRdtase_dom_sf"/>
</dbReference>
<organism evidence="8">
    <name type="scientific">Baileyella intestinalis</name>
    <dbReference type="NCBI Taxonomy" id="2606709"/>
    <lineage>
        <taxon>Bacteria</taxon>
        <taxon>Bacillati</taxon>
        <taxon>Bacillota</taxon>
        <taxon>Clostridia</taxon>
        <taxon>Peptostreptococcales</taxon>
        <taxon>Anaerovoracaceae</taxon>
        <taxon>Baileyella</taxon>
    </lineage>
</organism>
<gene>
    <name evidence="8" type="ORF">FYJ66_05595</name>
</gene>
<protein>
    <submittedName>
        <fullName evidence="8">Aldo/keto reductase</fullName>
    </submittedName>
</protein>
<dbReference type="PROSITE" id="PS00798">
    <property type="entry name" value="ALDOKETO_REDUCTASE_1"/>
    <property type="match status" value="1"/>
</dbReference>
<reference evidence="8" key="1">
    <citation type="submission" date="2019-09" db="EMBL/GenBank/DDBJ databases">
        <title>In-depth cultivation of the pig gut microbiome towards novel bacterial diversity and tailored functional studies.</title>
        <authorList>
            <person name="Wylensek D."/>
            <person name="Hitch T.C.A."/>
            <person name="Clavel T."/>
        </authorList>
    </citation>
    <scope>NUCLEOTIDE SEQUENCE</scope>
    <source>
        <strain evidence="8">RF-744-FAT-WT-3</strain>
    </source>
</reference>
<feature type="domain" description="NADP-dependent oxidoreductase" evidence="7">
    <location>
        <begin position="26"/>
        <end position="267"/>
    </location>
</feature>
<comment type="similarity">
    <text evidence="1">Belongs to the aldo/keto reductase family.</text>
</comment>
<dbReference type="PRINTS" id="PR00069">
    <property type="entry name" value="ALDKETRDTASE"/>
</dbReference>
<feature type="active site" description="Proton donor" evidence="4">
    <location>
        <position position="59"/>
    </location>
</feature>
<proteinExistence type="inferred from homology"/>
<dbReference type="SUPFAM" id="SSF51430">
    <property type="entry name" value="NAD(P)-linked oxidoreductase"/>
    <property type="match status" value="1"/>
</dbReference>
<accession>A0A6A8M6U1</accession>
<keyword evidence="2" id="KW-0521">NADP</keyword>
<dbReference type="PANTHER" id="PTHR43827:SF3">
    <property type="entry name" value="NADP-DEPENDENT OXIDOREDUCTASE DOMAIN-CONTAINING PROTEIN"/>
    <property type="match status" value="1"/>
</dbReference>
<evidence type="ECO:0000256" key="4">
    <source>
        <dbReference type="PIRSR" id="PIRSR000097-1"/>
    </source>
</evidence>
<dbReference type="CDD" id="cd19071">
    <property type="entry name" value="AKR_AKR1-5-like"/>
    <property type="match status" value="1"/>
</dbReference>
<keyword evidence="3" id="KW-0560">Oxidoreductase</keyword>
<feature type="site" description="Lowers pKa of active site Tyr" evidence="6">
    <location>
        <position position="88"/>
    </location>
</feature>
<dbReference type="Pfam" id="PF00248">
    <property type="entry name" value="Aldo_ket_red"/>
    <property type="match status" value="1"/>
</dbReference>
<dbReference type="PIRSF" id="PIRSF000097">
    <property type="entry name" value="AKR"/>
    <property type="match status" value="1"/>
</dbReference>
<evidence type="ECO:0000256" key="5">
    <source>
        <dbReference type="PIRSR" id="PIRSR000097-2"/>
    </source>
</evidence>
<evidence type="ECO:0000313" key="8">
    <source>
        <dbReference type="EMBL" id="MST69065.1"/>
    </source>
</evidence>
<dbReference type="EMBL" id="VUNB01000004">
    <property type="protein sequence ID" value="MST69065.1"/>
    <property type="molecule type" value="Genomic_DNA"/>
</dbReference>
<dbReference type="PANTHER" id="PTHR43827">
    <property type="entry name" value="2,5-DIKETO-D-GLUCONIC ACID REDUCTASE"/>
    <property type="match status" value="1"/>
</dbReference>
<dbReference type="InterPro" id="IPR018170">
    <property type="entry name" value="Aldo/ket_reductase_CS"/>
</dbReference>
<comment type="caution">
    <text evidence="8">The sequence shown here is derived from an EMBL/GenBank/DDBJ whole genome shotgun (WGS) entry which is preliminary data.</text>
</comment>
<evidence type="ECO:0000256" key="1">
    <source>
        <dbReference type="ARBA" id="ARBA00007905"/>
    </source>
</evidence>
<dbReference type="InterPro" id="IPR020471">
    <property type="entry name" value="AKR"/>
</dbReference>
<sequence length="280" mass="31493">MKMTEGIENENKSQLLLNSGYMIPVIGFGTYGLTGDKCVNTVSLTINTGYRLVDTAPMYENETEVGSGIAQGLSVTGLHRDQLFITSKVSEDMSRKETVKSVIESLRKMELDYLDLVLIHEPYDSFKEMYAGLEECVSRNLVHSIGISNFNSEEYLELLKNCSIIPAVNQVECHIYHRNLKWKEILNQKGTLMQGYAPLTQGKKDIYNEPVLRSIAENHQRTVSQVALRSLTQPGTPVIVKSGGAGHMKENLESLNFNLHGEELEKIYLLDKEPSLFGWD</sequence>
<dbReference type="InterPro" id="IPR023210">
    <property type="entry name" value="NADP_OxRdtase_dom"/>
</dbReference>
<dbReference type="GO" id="GO:0016616">
    <property type="term" value="F:oxidoreductase activity, acting on the CH-OH group of donors, NAD or NADP as acceptor"/>
    <property type="evidence" value="ECO:0007669"/>
    <property type="project" value="UniProtKB-ARBA"/>
</dbReference>
<evidence type="ECO:0000256" key="6">
    <source>
        <dbReference type="PIRSR" id="PIRSR000097-3"/>
    </source>
</evidence>
<dbReference type="Gene3D" id="3.20.20.100">
    <property type="entry name" value="NADP-dependent oxidoreductase domain"/>
    <property type="match status" value="1"/>
</dbReference>
<feature type="binding site" evidence="5">
    <location>
        <position position="120"/>
    </location>
    <ligand>
        <name>substrate</name>
    </ligand>
</feature>
<name>A0A6A8M6U1_9FIRM</name>
<dbReference type="AlphaFoldDB" id="A0A6A8M6U1"/>
<evidence type="ECO:0000256" key="3">
    <source>
        <dbReference type="ARBA" id="ARBA00023002"/>
    </source>
</evidence>